<feature type="transmembrane region" description="Helical" evidence="1">
    <location>
        <begin position="58"/>
        <end position="75"/>
    </location>
</feature>
<keyword evidence="1" id="KW-0812">Transmembrane</keyword>
<dbReference type="EMBL" id="JAUSTP010000003">
    <property type="protein sequence ID" value="MDQ0188965.1"/>
    <property type="molecule type" value="Genomic_DNA"/>
</dbReference>
<reference evidence="2 3" key="1">
    <citation type="submission" date="2023-07" db="EMBL/GenBank/DDBJ databases">
        <title>Genomic Encyclopedia of Type Strains, Phase IV (KMG-IV): sequencing the most valuable type-strain genomes for metagenomic binning, comparative biology and taxonomic classification.</title>
        <authorList>
            <person name="Goeker M."/>
        </authorList>
    </citation>
    <scope>NUCLEOTIDE SEQUENCE [LARGE SCALE GENOMIC DNA]</scope>
    <source>
        <strain evidence="2 3">DSM 4006</strain>
    </source>
</reference>
<evidence type="ECO:0000313" key="3">
    <source>
        <dbReference type="Proteomes" id="UP001232973"/>
    </source>
</evidence>
<keyword evidence="3" id="KW-1185">Reference proteome</keyword>
<sequence length="247" mass="27395">MAGNAFWTLVKHDLKVRGGRRGRIPGKWRVAYAAAILVVLLALATWKGHLIQMDFTDVWYFTFGLPFMVFGMSIGRVTSEWKNATVGWWLTIPMSRWRLMLSKCVSSILFAVLIFACVYGAIAILGLYTMYLNGSFSTPYVRSFLLAGLRWNALLLCACPFIAAFGLLFGVILQSVVRQAMPLIWIAFGGMWWLVSAHLGFIHIDGSTPPGLVHVSTVRVLSILGSWILACLMVGLASVLLDRYAAV</sequence>
<evidence type="ECO:0000313" key="2">
    <source>
        <dbReference type="EMBL" id="MDQ0188965.1"/>
    </source>
</evidence>
<keyword evidence="1" id="KW-1133">Transmembrane helix</keyword>
<gene>
    <name evidence="2" type="ORF">J2S03_000779</name>
</gene>
<accession>A0ABT9XF89</accession>
<feature type="transmembrane region" description="Helical" evidence="1">
    <location>
        <begin position="30"/>
        <end position="46"/>
    </location>
</feature>
<dbReference type="RefSeq" id="WP_274456444.1">
    <property type="nucleotide sequence ID" value="NZ_CP067097.1"/>
</dbReference>
<name>A0ABT9XF89_9BACL</name>
<keyword evidence="1" id="KW-0472">Membrane</keyword>
<organism evidence="2 3">
    <name type="scientific">Alicyclobacillus cycloheptanicus</name>
    <dbReference type="NCBI Taxonomy" id="1457"/>
    <lineage>
        <taxon>Bacteria</taxon>
        <taxon>Bacillati</taxon>
        <taxon>Bacillota</taxon>
        <taxon>Bacilli</taxon>
        <taxon>Bacillales</taxon>
        <taxon>Alicyclobacillaceae</taxon>
        <taxon>Alicyclobacillus</taxon>
    </lineage>
</organism>
<evidence type="ECO:0000256" key="1">
    <source>
        <dbReference type="SAM" id="Phobius"/>
    </source>
</evidence>
<comment type="caution">
    <text evidence="2">The sequence shown here is derived from an EMBL/GenBank/DDBJ whole genome shotgun (WGS) entry which is preliminary data.</text>
</comment>
<feature type="transmembrane region" description="Helical" evidence="1">
    <location>
        <begin position="224"/>
        <end position="241"/>
    </location>
</feature>
<feature type="transmembrane region" description="Helical" evidence="1">
    <location>
        <begin position="183"/>
        <end position="204"/>
    </location>
</feature>
<feature type="transmembrane region" description="Helical" evidence="1">
    <location>
        <begin position="104"/>
        <end position="131"/>
    </location>
</feature>
<proteinExistence type="predicted"/>
<feature type="transmembrane region" description="Helical" evidence="1">
    <location>
        <begin position="151"/>
        <end position="171"/>
    </location>
</feature>
<dbReference type="Proteomes" id="UP001232973">
    <property type="component" value="Unassembled WGS sequence"/>
</dbReference>
<protein>
    <submittedName>
        <fullName evidence="2">ABC-2 type transport system permease protein</fullName>
    </submittedName>
</protein>